<keyword evidence="2 8" id="KW-0812">Transmembrane</keyword>
<dbReference type="Gene3D" id="1.20.1070.10">
    <property type="entry name" value="Rhodopsin 7-helix transmembrane proteins"/>
    <property type="match status" value="1"/>
</dbReference>
<dbReference type="GO" id="GO:0004930">
    <property type="term" value="F:G protein-coupled receptor activity"/>
    <property type="evidence" value="ECO:0007669"/>
    <property type="project" value="UniProtKB-KW"/>
</dbReference>
<feature type="domain" description="G-protein coupled receptors family 1 profile" evidence="10">
    <location>
        <begin position="1"/>
        <end position="255"/>
    </location>
</feature>
<dbReference type="PRINTS" id="PR00237">
    <property type="entry name" value="GPCRRHODOPSN"/>
</dbReference>
<comment type="subcellular location">
    <subcellularLocation>
        <location evidence="1">Membrane</location>
        <topology evidence="1">Multi-pass membrane protein</topology>
    </subcellularLocation>
</comment>
<feature type="transmembrane region" description="Helical" evidence="9">
    <location>
        <begin position="243"/>
        <end position="262"/>
    </location>
</feature>
<evidence type="ECO:0000256" key="9">
    <source>
        <dbReference type="SAM" id="Phobius"/>
    </source>
</evidence>
<evidence type="ECO:0000256" key="8">
    <source>
        <dbReference type="RuleBase" id="RU000688"/>
    </source>
</evidence>
<dbReference type="Proteomes" id="UP001186944">
    <property type="component" value="Unassembled WGS sequence"/>
</dbReference>
<dbReference type="InterPro" id="IPR017452">
    <property type="entry name" value="GPCR_Rhodpsn_7TM"/>
</dbReference>
<evidence type="ECO:0000256" key="2">
    <source>
        <dbReference type="ARBA" id="ARBA00022692"/>
    </source>
</evidence>
<feature type="transmembrane region" description="Helical" evidence="9">
    <location>
        <begin position="188"/>
        <end position="207"/>
    </location>
</feature>
<keyword evidence="6 8" id="KW-0675">Receptor</keyword>
<name>A0AA88XKE4_PINIB</name>
<evidence type="ECO:0000313" key="12">
    <source>
        <dbReference type="Proteomes" id="UP001186944"/>
    </source>
</evidence>
<feature type="transmembrane region" description="Helical" evidence="9">
    <location>
        <begin position="136"/>
        <end position="167"/>
    </location>
</feature>
<organism evidence="11 12">
    <name type="scientific">Pinctada imbricata</name>
    <name type="common">Atlantic pearl-oyster</name>
    <name type="synonym">Pinctada martensii</name>
    <dbReference type="NCBI Taxonomy" id="66713"/>
    <lineage>
        <taxon>Eukaryota</taxon>
        <taxon>Metazoa</taxon>
        <taxon>Spiralia</taxon>
        <taxon>Lophotrochozoa</taxon>
        <taxon>Mollusca</taxon>
        <taxon>Bivalvia</taxon>
        <taxon>Autobranchia</taxon>
        <taxon>Pteriomorphia</taxon>
        <taxon>Pterioida</taxon>
        <taxon>Pterioidea</taxon>
        <taxon>Pteriidae</taxon>
        <taxon>Pinctada</taxon>
    </lineage>
</organism>
<dbReference type="PROSITE" id="PS50262">
    <property type="entry name" value="G_PROTEIN_RECEP_F1_2"/>
    <property type="match status" value="1"/>
</dbReference>
<keyword evidence="12" id="KW-1185">Reference proteome</keyword>
<feature type="transmembrane region" description="Helical" evidence="9">
    <location>
        <begin position="59"/>
        <end position="78"/>
    </location>
</feature>
<dbReference type="GO" id="GO:0005886">
    <property type="term" value="C:plasma membrane"/>
    <property type="evidence" value="ECO:0007669"/>
    <property type="project" value="TreeGrafter"/>
</dbReference>
<dbReference type="PANTHER" id="PTHR24243:SF230">
    <property type="entry name" value="G-PROTEIN COUPLED RECEPTORS FAMILY 1 PROFILE DOMAIN-CONTAINING PROTEIN"/>
    <property type="match status" value="1"/>
</dbReference>
<evidence type="ECO:0000256" key="3">
    <source>
        <dbReference type="ARBA" id="ARBA00022989"/>
    </source>
</evidence>
<dbReference type="PROSITE" id="PS00237">
    <property type="entry name" value="G_PROTEIN_RECEP_F1_1"/>
    <property type="match status" value="1"/>
</dbReference>
<evidence type="ECO:0000313" key="11">
    <source>
        <dbReference type="EMBL" id="KAK3087055.1"/>
    </source>
</evidence>
<evidence type="ECO:0000256" key="7">
    <source>
        <dbReference type="ARBA" id="ARBA00023224"/>
    </source>
</evidence>
<feature type="transmembrane region" description="Helical" evidence="9">
    <location>
        <begin position="7"/>
        <end position="27"/>
    </location>
</feature>
<sequence>MRKLSASVYLAALSTSDLIALLFYVSIEWIKRGLPQILETVAPFTEQEGICQIIQYLQYVSRFLSAWLVVCFTFERYIGVCHPLKRKDICDINTSRKIVMTVIIVSLIICIFRPVLSGTHYVGPRHVPYCSARLQYKFVSFVLDCIFVVTITFLPFCIITVLNAMIIRKLFIRNRKHRECKIITEESIIRLEFTIILIAISFCFIAFNTPYMVIWFKLFLSVANNVMVGFVENESMLSFTRTIIYMNYCVNFFLYSVTGAYFRKELRMLFTYKAKPYQNYHRCSVHNSNSNTPQSWL</sequence>
<evidence type="ECO:0000256" key="4">
    <source>
        <dbReference type="ARBA" id="ARBA00023040"/>
    </source>
</evidence>
<evidence type="ECO:0000259" key="10">
    <source>
        <dbReference type="PROSITE" id="PS50262"/>
    </source>
</evidence>
<keyword evidence="7 8" id="KW-0807">Transducer</keyword>
<dbReference type="InterPro" id="IPR000276">
    <property type="entry name" value="GPCR_Rhodpsn"/>
</dbReference>
<evidence type="ECO:0000256" key="1">
    <source>
        <dbReference type="ARBA" id="ARBA00004141"/>
    </source>
</evidence>
<keyword evidence="3 9" id="KW-1133">Transmembrane helix</keyword>
<protein>
    <recommendedName>
        <fullName evidence="10">G-protein coupled receptors family 1 profile domain-containing protein</fullName>
    </recommendedName>
</protein>
<dbReference type="PANTHER" id="PTHR24243">
    <property type="entry name" value="G-PROTEIN COUPLED RECEPTOR"/>
    <property type="match status" value="1"/>
</dbReference>
<feature type="transmembrane region" description="Helical" evidence="9">
    <location>
        <begin position="98"/>
        <end position="116"/>
    </location>
</feature>
<comment type="caution">
    <text evidence="11">The sequence shown here is derived from an EMBL/GenBank/DDBJ whole genome shotgun (WGS) entry which is preliminary data.</text>
</comment>
<keyword evidence="5 9" id="KW-0472">Membrane</keyword>
<keyword evidence="4 8" id="KW-0297">G-protein coupled receptor</keyword>
<evidence type="ECO:0000256" key="5">
    <source>
        <dbReference type="ARBA" id="ARBA00023136"/>
    </source>
</evidence>
<dbReference type="AlphaFoldDB" id="A0AA88XKE4"/>
<accession>A0AA88XKE4</accession>
<comment type="similarity">
    <text evidence="8">Belongs to the G-protein coupled receptor 1 family.</text>
</comment>
<dbReference type="EMBL" id="VSWD01000011">
    <property type="protein sequence ID" value="KAK3087055.1"/>
    <property type="molecule type" value="Genomic_DNA"/>
</dbReference>
<reference evidence="11" key="1">
    <citation type="submission" date="2019-08" db="EMBL/GenBank/DDBJ databases">
        <title>The improved chromosome-level genome for the pearl oyster Pinctada fucata martensii using PacBio sequencing and Hi-C.</title>
        <authorList>
            <person name="Zheng Z."/>
        </authorList>
    </citation>
    <scope>NUCLEOTIDE SEQUENCE</scope>
    <source>
        <strain evidence="11">ZZ-2019</strain>
        <tissue evidence="11">Adductor muscle</tissue>
    </source>
</reference>
<proteinExistence type="inferred from homology"/>
<dbReference type="Pfam" id="PF00001">
    <property type="entry name" value="7tm_1"/>
    <property type="match status" value="1"/>
</dbReference>
<dbReference type="SUPFAM" id="SSF81321">
    <property type="entry name" value="Family A G protein-coupled receptor-like"/>
    <property type="match status" value="1"/>
</dbReference>
<evidence type="ECO:0000256" key="6">
    <source>
        <dbReference type="ARBA" id="ARBA00023170"/>
    </source>
</evidence>
<gene>
    <name evidence="11" type="ORF">FSP39_001080</name>
</gene>